<keyword evidence="3" id="KW-1185">Reference proteome</keyword>
<protein>
    <submittedName>
        <fullName evidence="2">Uncharacterized protein</fullName>
    </submittedName>
</protein>
<evidence type="ECO:0000313" key="3">
    <source>
        <dbReference type="Proteomes" id="UP000460715"/>
    </source>
</evidence>
<evidence type="ECO:0000313" key="2">
    <source>
        <dbReference type="EMBL" id="MXP62115.1"/>
    </source>
</evidence>
<feature type="region of interest" description="Disordered" evidence="1">
    <location>
        <begin position="1"/>
        <end position="25"/>
    </location>
</feature>
<gene>
    <name evidence="2" type="ORF">E0493_01950</name>
</gene>
<evidence type="ECO:0000256" key="1">
    <source>
        <dbReference type="SAM" id="MobiDB-lite"/>
    </source>
</evidence>
<comment type="caution">
    <text evidence="2">The sequence shown here is derived from an EMBL/GenBank/DDBJ whole genome shotgun (WGS) entry which is preliminary data.</text>
</comment>
<proteinExistence type="predicted"/>
<dbReference type="Proteomes" id="UP000460715">
    <property type="component" value="Unassembled WGS sequence"/>
</dbReference>
<dbReference type="EMBL" id="SNVJ01000001">
    <property type="protein sequence ID" value="MXP62115.1"/>
    <property type="molecule type" value="Genomic_DNA"/>
</dbReference>
<name>A0A845B637_9PROT</name>
<reference evidence="2 3" key="1">
    <citation type="submission" date="2019-03" db="EMBL/GenBank/DDBJ databases">
        <title>Roseomonas sp. a novel Roseomonas species isolated from Sea whip Gorgonian.</title>
        <authorList>
            <person name="Li F."/>
            <person name="Pan X."/>
            <person name="Huang S."/>
            <person name="Li Z."/>
            <person name="Meng B."/>
        </authorList>
    </citation>
    <scope>NUCLEOTIDE SEQUENCE [LARGE SCALE GENOMIC DNA]</scope>
    <source>
        <strain evidence="2 3">M0104</strain>
    </source>
</reference>
<accession>A0A845B637</accession>
<sequence length="71" mass="8431">MRCGWTSAPSAAARRRNSGRCSPRRCAPCPSIWWSGRPERSRPSATPIRRRWRRPWRTALPRRRRRAATWC</sequence>
<organism evidence="2 3">
    <name type="scientific">Teichococcus coralli</name>
    <dbReference type="NCBI Taxonomy" id="2545983"/>
    <lineage>
        <taxon>Bacteria</taxon>
        <taxon>Pseudomonadati</taxon>
        <taxon>Pseudomonadota</taxon>
        <taxon>Alphaproteobacteria</taxon>
        <taxon>Acetobacterales</taxon>
        <taxon>Roseomonadaceae</taxon>
        <taxon>Roseomonas</taxon>
    </lineage>
</organism>
<dbReference type="AlphaFoldDB" id="A0A845B637"/>